<proteinExistence type="predicted"/>
<reference evidence="1" key="1">
    <citation type="submission" date="2020-08" db="EMBL/GenBank/DDBJ databases">
        <title>Multicomponent nature underlies the extraordinary mechanical properties of spider dragline silk.</title>
        <authorList>
            <person name="Kono N."/>
            <person name="Nakamura H."/>
            <person name="Mori M."/>
            <person name="Yoshida Y."/>
            <person name="Ohtoshi R."/>
            <person name="Malay A.D."/>
            <person name="Moran D.A.P."/>
            <person name="Tomita M."/>
            <person name="Numata K."/>
            <person name="Arakawa K."/>
        </authorList>
    </citation>
    <scope>NUCLEOTIDE SEQUENCE</scope>
</reference>
<dbReference type="PANTHER" id="PTHR33327:SF3">
    <property type="entry name" value="RNA-DIRECTED DNA POLYMERASE"/>
    <property type="match status" value="1"/>
</dbReference>
<dbReference type="PANTHER" id="PTHR33327">
    <property type="entry name" value="ENDONUCLEASE"/>
    <property type="match status" value="1"/>
</dbReference>
<dbReference type="EMBL" id="BMAW01022495">
    <property type="protein sequence ID" value="GFT78073.1"/>
    <property type="molecule type" value="Genomic_DNA"/>
</dbReference>
<dbReference type="Proteomes" id="UP000887013">
    <property type="component" value="Unassembled WGS sequence"/>
</dbReference>
<accession>A0A8X6U3K0</accession>
<protein>
    <submittedName>
        <fullName evidence="1">Uncharacterized protein</fullName>
    </submittedName>
</protein>
<dbReference type="OrthoDB" id="6426556at2759"/>
<evidence type="ECO:0000313" key="2">
    <source>
        <dbReference type="Proteomes" id="UP000887013"/>
    </source>
</evidence>
<name>A0A8X6U3K0_NEPPI</name>
<comment type="caution">
    <text evidence="1">The sequence shown here is derived from an EMBL/GenBank/DDBJ whole genome shotgun (WGS) entry which is preliminary data.</text>
</comment>
<gene>
    <name evidence="1" type="ORF">NPIL_494981</name>
</gene>
<keyword evidence="2" id="KW-1185">Reference proteome</keyword>
<sequence>MLNLAGDKVEDSFLKTLCLQSLPVNMRSIISVSSENLVKVATMADKVWELNPITPQIAATSSITVNMGLTESLQKQVSVINTLFWGT</sequence>
<organism evidence="1 2">
    <name type="scientific">Nephila pilipes</name>
    <name type="common">Giant wood spider</name>
    <name type="synonym">Nephila maculata</name>
    <dbReference type="NCBI Taxonomy" id="299642"/>
    <lineage>
        <taxon>Eukaryota</taxon>
        <taxon>Metazoa</taxon>
        <taxon>Ecdysozoa</taxon>
        <taxon>Arthropoda</taxon>
        <taxon>Chelicerata</taxon>
        <taxon>Arachnida</taxon>
        <taxon>Araneae</taxon>
        <taxon>Araneomorphae</taxon>
        <taxon>Entelegynae</taxon>
        <taxon>Araneoidea</taxon>
        <taxon>Nephilidae</taxon>
        <taxon>Nephila</taxon>
    </lineage>
</organism>
<evidence type="ECO:0000313" key="1">
    <source>
        <dbReference type="EMBL" id="GFT78073.1"/>
    </source>
</evidence>
<dbReference type="AlphaFoldDB" id="A0A8X6U3K0"/>